<sequence length="141" mass="15474">MHSEVAVMNRLFFLCGLIGWAAVAQAEGGTGRTFVATVDGNGVQRVEVVGGDYYFEPNHIVVKAGVPVELVVRKESGFTPHTFVMDAPSAGMRFNVDLGEPRAVRFTPSKPGVYGFYCDKQLLFFESHREKGMEGTLEVLE</sequence>
<organism evidence="5 6">
    <name type="scientific">Methylogaea oryzae</name>
    <dbReference type="NCBI Taxonomy" id="1295382"/>
    <lineage>
        <taxon>Bacteria</taxon>
        <taxon>Pseudomonadati</taxon>
        <taxon>Pseudomonadota</taxon>
        <taxon>Gammaproteobacteria</taxon>
        <taxon>Methylococcales</taxon>
        <taxon>Methylococcaceae</taxon>
        <taxon>Methylogaea</taxon>
    </lineage>
</organism>
<gene>
    <name evidence="5" type="ORF">MoryE10_26600</name>
</gene>
<protein>
    <recommendedName>
        <fullName evidence="4">EfeO-type cupredoxin-like domain-containing protein</fullName>
    </recommendedName>
</protein>
<dbReference type="InterPro" id="IPR050845">
    <property type="entry name" value="Cu-binding_ET"/>
</dbReference>
<evidence type="ECO:0000256" key="1">
    <source>
        <dbReference type="ARBA" id="ARBA00022723"/>
    </source>
</evidence>
<dbReference type="Pfam" id="PF13473">
    <property type="entry name" value="Cupredoxin_1"/>
    <property type="match status" value="1"/>
</dbReference>
<evidence type="ECO:0000313" key="5">
    <source>
        <dbReference type="EMBL" id="BBL72054.1"/>
    </source>
</evidence>
<proteinExistence type="predicted"/>
<dbReference type="PANTHER" id="PTHR38439">
    <property type="entry name" value="AURACYANIN-B"/>
    <property type="match status" value="1"/>
</dbReference>
<evidence type="ECO:0000313" key="6">
    <source>
        <dbReference type="Proteomes" id="UP000824988"/>
    </source>
</evidence>
<feature type="chain" id="PRO_5034232534" description="EfeO-type cupredoxin-like domain-containing protein" evidence="3">
    <location>
        <begin position="27"/>
        <end position="141"/>
    </location>
</feature>
<keyword evidence="2" id="KW-0186">Copper</keyword>
<evidence type="ECO:0000256" key="2">
    <source>
        <dbReference type="ARBA" id="ARBA00023008"/>
    </source>
</evidence>
<name>A0A8D4VRP4_9GAMM</name>
<evidence type="ECO:0000256" key="3">
    <source>
        <dbReference type="SAM" id="SignalP"/>
    </source>
</evidence>
<evidence type="ECO:0000259" key="4">
    <source>
        <dbReference type="Pfam" id="PF13473"/>
    </source>
</evidence>
<dbReference type="Proteomes" id="UP000824988">
    <property type="component" value="Chromosome"/>
</dbReference>
<dbReference type="EMBL" id="AP019782">
    <property type="protein sequence ID" value="BBL72054.1"/>
    <property type="molecule type" value="Genomic_DNA"/>
</dbReference>
<dbReference type="GO" id="GO:0046872">
    <property type="term" value="F:metal ion binding"/>
    <property type="evidence" value="ECO:0007669"/>
    <property type="project" value="UniProtKB-KW"/>
</dbReference>
<accession>A0A8D4VRP4</accession>
<keyword evidence="6" id="KW-1185">Reference proteome</keyword>
<dbReference type="AlphaFoldDB" id="A0A8D4VRP4"/>
<feature type="signal peptide" evidence="3">
    <location>
        <begin position="1"/>
        <end position="26"/>
    </location>
</feature>
<dbReference type="InterPro" id="IPR028096">
    <property type="entry name" value="EfeO_Cupredoxin"/>
</dbReference>
<keyword evidence="1" id="KW-0479">Metal-binding</keyword>
<dbReference type="PANTHER" id="PTHR38439:SF3">
    <property type="entry name" value="COPPER-RESISTANT CUPROPROTEIN COPI"/>
    <property type="match status" value="1"/>
</dbReference>
<keyword evidence="3" id="KW-0732">Signal</keyword>
<reference evidence="5" key="1">
    <citation type="submission" date="2019-06" db="EMBL/GenBank/DDBJ databases">
        <title>Complete genome sequence of Methylogaea oryzae strain JCM16910.</title>
        <authorList>
            <person name="Asakawa S."/>
        </authorList>
    </citation>
    <scope>NUCLEOTIDE SEQUENCE</scope>
    <source>
        <strain evidence="5">E10</strain>
    </source>
</reference>
<feature type="domain" description="EfeO-type cupredoxin-like" evidence="4">
    <location>
        <begin position="41"/>
        <end position="121"/>
    </location>
</feature>
<dbReference type="KEGG" id="moz:MoryE10_26600"/>